<evidence type="ECO:0000313" key="3">
    <source>
        <dbReference type="Proteomes" id="UP001174210"/>
    </source>
</evidence>
<dbReference type="EMBL" id="JAROCB010000002">
    <property type="protein sequence ID" value="MDN4597340.1"/>
    <property type="molecule type" value="Genomic_DNA"/>
</dbReference>
<dbReference type="Proteomes" id="UP001174210">
    <property type="component" value="Unassembled WGS sequence"/>
</dbReference>
<organism evidence="2 3">
    <name type="scientific">Leifsonia virtsii</name>
    <dbReference type="NCBI Taxonomy" id="3035915"/>
    <lineage>
        <taxon>Bacteria</taxon>
        <taxon>Bacillati</taxon>
        <taxon>Actinomycetota</taxon>
        <taxon>Actinomycetes</taxon>
        <taxon>Micrococcales</taxon>
        <taxon>Microbacteriaceae</taxon>
        <taxon>Leifsonia</taxon>
    </lineage>
</organism>
<name>A0ABT8IX08_9MICO</name>
<dbReference type="InterPro" id="IPR012902">
    <property type="entry name" value="N_methyl_site"/>
</dbReference>
<reference evidence="2" key="1">
    <citation type="submission" date="2023-03" db="EMBL/GenBank/DDBJ databases">
        <title>MT1 and MT2 Draft Genomes of Novel Species.</title>
        <authorList>
            <person name="Venkateswaran K."/>
        </authorList>
    </citation>
    <scope>NUCLEOTIDE SEQUENCE</scope>
    <source>
        <strain evidence="2">F6_8S_P_1A</strain>
    </source>
</reference>
<evidence type="ECO:0000256" key="1">
    <source>
        <dbReference type="SAM" id="Phobius"/>
    </source>
</evidence>
<gene>
    <name evidence="2" type="ORF">P5G59_09325</name>
</gene>
<sequence length="225" mass="23526">MSAQRALKAEDGFTIAEMLVAMAILGLLLAMVAGFFSLTTKAFAQNEQIGGNAKSASNVMNEISRILRAATENPVSGQSLNDPAFVAATPESVTVYAYVNLASSLEQPVKVMFSLDAKRNVVETKYAAYAISPGYWGFQSSPSSVRTLGGTVVTQTGSNPSLFTYLGVDGTAIAIPSGGYTTSNLRSIAAVRVTLTISGNTTGNAYNVTLQNTVGLPNLPLARTL</sequence>
<proteinExistence type="predicted"/>
<dbReference type="Pfam" id="PF07963">
    <property type="entry name" value="N_methyl"/>
    <property type="match status" value="1"/>
</dbReference>
<dbReference type="NCBIfam" id="TIGR02532">
    <property type="entry name" value="IV_pilin_GFxxxE"/>
    <property type="match status" value="1"/>
</dbReference>
<accession>A0ABT8IX08</accession>
<keyword evidence="1" id="KW-0472">Membrane</keyword>
<evidence type="ECO:0000313" key="2">
    <source>
        <dbReference type="EMBL" id="MDN4597340.1"/>
    </source>
</evidence>
<comment type="caution">
    <text evidence="2">The sequence shown here is derived from an EMBL/GenBank/DDBJ whole genome shotgun (WGS) entry which is preliminary data.</text>
</comment>
<dbReference type="RefSeq" id="WP_301218285.1">
    <property type="nucleotide sequence ID" value="NZ_JAROCB010000002.1"/>
</dbReference>
<keyword evidence="1" id="KW-1133">Transmembrane helix</keyword>
<protein>
    <submittedName>
        <fullName evidence="2">Type II secretion system protein</fullName>
    </submittedName>
</protein>
<keyword evidence="3" id="KW-1185">Reference proteome</keyword>
<keyword evidence="1" id="KW-0812">Transmembrane</keyword>
<feature type="transmembrane region" description="Helical" evidence="1">
    <location>
        <begin position="12"/>
        <end position="36"/>
    </location>
</feature>